<evidence type="ECO:0000313" key="2">
    <source>
        <dbReference type="Proteomes" id="UP000046373"/>
    </source>
</evidence>
<dbReference type="AlphaFoldDB" id="A0A090EVW7"/>
<accession>A0A090EVW7</accession>
<reference evidence="1 2" key="1">
    <citation type="submission" date="2014-08" db="EMBL/GenBank/DDBJ databases">
        <authorList>
            <person name="Moulin Lionel"/>
        </authorList>
    </citation>
    <scope>NUCLEOTIDE SEQUENCE [LARGE SCALE GENOMIC DNA]</scope>
</reference>
<sequence length="232" mass="25007">MTATPRITLIHATTIAMEPITHSFKAAWPEADAVNILEDSLSPDRAKVSELTDELVARIAALTAYARSIGSAAVLFTCSAFGRAIAHAAKQVDIPVLKPNEAMFEQAIRRGGRTAMLYTFAPAKDSMEQEFREEADRTDPSAMITSFFVPGAIDAVRAGDVETHNRLIAAEAAKLKDFDAITLAHFSMARARKAVEAATNIPVLTSPDAAVAKLRILLEKNNLIGDTERVCA</sequence>
<dbReference type="GeneID" id="31890447"/>
<proteinExistence type="predicted"/>
<organism evidence="1 2">
    <name type="scientific">Mesorhizobium plurifarium</name>
    <dbReference type="NCBI Taxonomy" id="69974"/>
    <lineage>
        <taxon>Bacteria</taxon>
        <taxon>Pseudomonadati</taxon>
        <taxon>Pseudomonadota</taxon>
        <taxon>Alphaproteobacteria</taxon>
        <taxon>Hyphomicrobiales</taxon>
        <taxon>Phyllobacteriaceae</taxon>
        <taxon>Mesorhizobium</taxon>
    </lineage>
</organism>
<gene>
    <name evidence="1" type="ORF">MPLDJ20_20274</name>
</gene>
<evidence type="ECO:0000313" key="1">
    <source>
        <dbReference type="EMBL" id="CDX35655.1"/>
    </source>
</evidence>
<protein>
    <submittedName>
        <fullName evidence="1">Asp/Glu/Hydantoin racemase</fullName>
    </submittedName>
</protein>
<name>A0A090EVW7_MESPL</name>
<dbReference type="EMBL" id="CCNB01000012">
    <property type="protein sequence ID" value="CDX35655.1"/>
    <property type="molecule type" value="Genomic_DNA"/>
</dbReference>
<dbReference type="InterPro" id="IPR053714">
    <property type="entry name" value="Iso_Racemase_Enz_sf"/>
</dbReference>
<dbReference type="Gene3D" id="3.40.50.12500">
    <property type="match status" value="1"/>
</dbReference>
<dbReference type="Proteomes" id="UP000046373">
    <property type="component" value="Unassembled WGS sequence"/>
</dbReference>